<evidence type="ECO:0000256" key="1">
    <source>
        <dbReference type="ARBA" id="ARBA00022729"/>
    </source>
</evidence>
<keyword evidence="4" id="KW-1185">Reference proteome</keyword>
<dbReference type="EMBL" id="FNEZ01000003">
    <property type="protein sequence ID" value="SDJ98702.1"/>
    <property type="molecule type" value="Genomic_DNA"/>
</dbReference>
<dbReference type="NCBIfam" id="TIGR02608">
    <property type="entry name" value="delta_60_rpt"/>
    <property type="match status" value="5"/>
</dbReference>
<evidence type="ECO:0000313" key="4">
    <source>
        <dbReference type="Proteomes" id="UP000199580"/>
    </source>
</evidence>
<feature type="signal peptide" evidence="2">
    <location>
        <begin position="1"/>
        <end position="18"/>
    </location>
</feature>
<protein>
    <submittedName>
        <fullName evidence="3">Delta-60 repeat domain-containing protein</fullName>
    </submittedName>
</protein>
<reference evidence="3 4" key="1">
    <citation type="submission" date="2016-10" db="EMBL/GenBank/DDBJ databases">
        <authorList>
            <person name="de Groot N.N."/>
        </authorList>
    </citation>
    <scope>NUCLEOTIDE SEQUENCE [LARGE SCALE GENOMIC DNA]</scope>
    <source>
        <strain evidence="3 4">CGMCC 1.10076</strain>
    </source>
</reference>
<keyword evidence="1 2" id="KW-0732">Signal</keyword>
<dbReference type="Gene3D" id="2.80.10.50">
    <property type="match status" value="3"/>
</dbReference>
<dbReference type="Pfam" id="PF17164">
    <property type="entry name" value="DUF5122"/>
    <property type="match status" value="5"/>
</dbReference>
<accession>A0A1G8Y796</accession>
<dbReference type="InterPro" id="IPR013431">
    <property type="entry name" value="Delta_60_rpt"/>
</dbReference>
<name>A0A1G8Y796_9FLAO</name>
<dbReference type="InterPro" id="IPR014755">
    <property type="entry name" value="Cu-Rt/internalin_Ig-like"/>
</dbReference>
<dbReference type="Gene3D" id="2.60.40.1220">
    <property type="match status" value="3"/>
</dbReference>
<feature type="non-terminal residue" evidence="3">
    <location>
        <position position="770"/>
    </location>
</feature>
<dbReference type="AlphaFoldDB" id="A0A1G8Y796"/>
<proteinExistence type="predicted"/>
<evidence type="ECO:0000313" key="3">
    <source>
        <dbReference type="EMBL" id="SDJ98702.1"/>
    </source>
</evidence>
<sequence>MNKILHFAFLLFGMTVFAQNLIPGQLDPTFQIGTGFEDGMDALAVQPDGKILVAGQGDTYQGVPFNRIIRLNADGSPDPTFTGMGNLLIYENYNEIALQPDRKILTISHYTNDVNSTTLYYHFKRLNTDGSLDTTFNAGGTGVVETPTSWISNMVVQPDGKIIIVGQFAQYNGVASKNIARLNADGTLDTSFVVGSGFNSSVYSLCMQPDGKVLVSGSFSSYNGSSVNGFTRLNADGTKDTTFTPASSTAVGKMGIQSNGNIVANAAYTINGVNKDGIVILNPNGTVITSNGTLPELTGATNERFLDFVVQPDDKIIAVGYFSQYGGVTIRHILRLTANGFLDNTFNPGSPGAMVQAIAAYPNNRYVISGLFTRYQSQSMNYIARINGLSGIQTPSGNTSQTICGSGTLASLAVTGQGITWYNAATEGNQLSSATPLVNGTTYYASQTISNNESATRLAVTVTLSTQSTPVFTPIGPICSGDSSQTLPTTSTNGVTGTWSPTFSTTTTRAYTFTPAAGQCATTATMTVTVNNNLTPTFTQIAAICPGADLVLPTMSNNGFSGTWSPAVNNTATTTYGFTPDSGQCARTASMTVVVNTATTPTFTPVSAICSGATLSALPTTSSNGIPGTWAPALNNLETTTYTFTPATGQCASTATMTITVNPNATPAFTQVSAICSGGTLSALPVDSNNGINGTWSPALNNLETTTYTFTPAAGQCATTATMTITVNPNATPAFTQVSAICSGGALSALPVDSNNGINGTWSPALNNTA</sequence>
<organism evidence="3 4">
    <name type="scientific">Flavobacterium noncentrifugens</name>
    <dbReference type="NCBI Taxonomy" id="1128970"/>
    <lineage>
        <taxon>Bacteria</taxon>
        <taxon>Pseudomonadati</taxon>
        <taxon>Bacteroidota</taxon>
        <taxon>Flavobacteriia</taxon>
        <taxon>Flavobacteriales</taxon>
        <taxon>Flavobacteriaceae</taxon>
        <taxon>Flavobacterium</taxon>
    </lineage>
</organism>
<gene>
    <name evidence="3" type="ORF">SAMN04487935_2219</name>
</gene>
<dbReference type="Proteomes" id="UP000199580">
    <property type="component" value="Unassembled WGS sequence"/>
</dbReference>
<dbReference type="SUPFAM" id="SSF63829">
    <property type="entry name" value="Calcium-dependent phosphotriesterase"/>
    <property type="match status" value="1"/>
</dbReference>
<evidence type="ECO:0000256" key="2">
    <source>
        <dbReference type="SAM" id="SignalP"/>
    </source>
</evidence>
<feature type="chain" id="PRO_5011684154" evidence="2">
    <location>
        <begin position="19"/>
        <end position="770"/>
    </location>
</feature>